<reference evidence="2" key="2">
    <citation type="submission" date="2020-05" db="EMBL/GenBank/DDBJ databases">
        <authorList>
            <person name="Kim H.-S."/>
            <person name="Proctor R.H."/>
            <person name="Brown D.W."/>
        </authorList>
    </citation>
    <scope>NUCLEOTIDE SEQUENCE</scope>
    <source>
        <strain evidence="2">NRRL 20472</strain>
    </source>
</reference>
<proteinExistence type="predicted"/>
<dbReference type="Proteomes" id="UP000622797">
    <property type="component" value="Unassembled WGS sequence"/>
</dbReference>
<feature type="compositionally biased region" description="Basic and acidic residues" evidence="1">
    <location>
        <begin position="43"/>
        <end position="53"/>
    </location>
</feature>
<feature type="compositionally biased region" description="Basic and acidic residues" evidence="1">
    <location>
        <begin position="62"/>
        <end position="112"/>
    </location>
</feature>
<sequence>MMSARSMMAMRPAHVSKMVLGRGLFTTSTRLGLKESSTQTNVDYDKHKKDSLNKQKQGSGHWKPELASDSEEAVKADRSTTDPKKDIENLQERTKKAAEETHKAGTSTRDHM</sequence>
<evidence type="ECO:0000313" key="3">
    <source>
        <dbReference type="Proteomes" id="UP000622797"/>
    </source>
</evidence>
<dbReference type="OrthoDB" id="529205at2759"/>
<gene>
    <name evidence="2" type="ORF">FSARC_14645</name>
</gene>
<accession>A0A8H4SRM9</accession>
<dbReference type="AlphaFoldDB" id="A0A8H4SRM9"/>
<evidence type="ECO:0008006" key="4">
    <source>
        <dbReference type="Google" id="ProtNLM"/>
    </source>
</evidence>
<comment type="caution">
    <text evidence="2">The sequence shown here is derived from an EMBL/GenBank/DDBJ whole genome shotgun (WGS) entry which is preliminary data.</text>
</comment>
<evidence type="ECO:0000313" key="2">
    <source>
        <dbReference type="EMBL" id="KAF4944544.1"/>
    </source>
</evidence>
<feature type="region of interest" description="Disordered" evidence="1">
    <location>
        <begin position="27"/>
        <end position="112"/>
    </location>
</feature>
<keyword evidence="3" id="KW-1185">Reference proteome</keyword>
<reference evidence="2" key="1">
    <citation type="journal article" date="2020" name="BMC Genomics">
        <title>Correction to: Identification and distribution of gene clusters required for synthesis of sphingolipid metabolism inhibitors in diverse species of the filamentous fungus Fusarium.</title>
        <authorList>
            <person name="Kim H.S."/>
            <person name="Lohmar J.M."/>
            <person name="Busman M."/>
            <person name="Brown D.W."/>
            <person name="Naumann T.A."/>
            <person name="Divon H.H."/>
            <person name="Lysoe E."/>
            <person name="Uhlig S."/>
            <person name="Proctor R.H."/>
        </authorList>
    </citation>
    <scope>NUCLEOTIDE SEQUENCE</scope>
    <source>
        <strain evidence="2">NRRL 20472</strain>
    </source>
</reference>
<feature type="compositionally biased region" description="Polar residues" evidence="1">
    <location>
        <begin position="27"/>
        <end position="42"/>
    </location>
</feature>
<name>A0A8H4SRM9_9HYPO</name>
<protein>
    <recommendedName>
        <fullName evidence="4">Mitochondrial carrier protein pet8</fullName>
    </recommendedName>
</protein>
<evidence type="ECO:0000256" key="1">
    <source>
        <dbReference type="SAM" id="MobiDB-lite"/>
    </source>
</evidence>
<organism evidence="2 3">
    <name type="scientific">Fusarium sarcochroum</name>
    <dbReference type="NCBI Taxonomy" id="1208366"/>
    <lineage>
        <taxon>Eukaryota</taxon>
        <taxon>Fungi</taxon>
        <taxon>Dikarya</taxon>
        <taxon>Ascomycota</taxon>
        <taxon>Pezizomycotina</taxon>
        <taxon>Sordariomycetes</taxon>
        <taxon>Hypocreomycetidae</taxon>
        <taxon>Hypocreales</taxon>
        <taxon>Nectriaceae</taxon>
        <taxon>Fusarium</taxon>
        <taxon>Fusarium lateritium species complex</taxon>
    </lineage>
</organism>
<dbReference type="EMBL" id="JABEXW010001327">
    <property type="protein sequence ID" value="KAF4944544.1"/>
    <property type="molecule type" value="Genomic_DNA"/>
</dbReference>